<evidence type="ECO:0000313" key="1">
    <source>
        <dbReference type="EMBL" id="VDN27628.1"/>
    </source>
</evidence>
<gene>
    <name evidence="1" type="ORF">GPUH_LOCUS16309</name>
</gene>
<organism evidence="3">
    <name type="scientific">Gongylonema pulchrum</name>
    <dbReference type="NCBI Taxonomy" id="637853"/>
    <lineage>
        <taxon>Eukaryota</taxon>
        <taxon>Metazoa</taxon>
        <taxon>Ecdysozoa</taxon>
        <taxon>Nematoda</taxon>
        <taxon>Chromadorea</taxon>
        <taxon>Rhabditida</taxon>
        <taxon>Spirurina</taxon>
        <taxon>Spiruromorpha</taxon>
        <taxon>Spiruroidea</taxon>
        <taxon>Gongylonematidae</taxon>
        <taxon>Gongylonema</taxon>
    </lineage>
</organism>
<name>A0A183E5R8_9BILA</name>
<evidence type="ECO:0000313" key="2">
    <source>
        <dbReference type="Proteomes" id="UP000271098"/>
    </source>
</evidence>
<dbReference type="EMBL" id="UYRT01083571">
    <property type="protein sequence ID" value="VDN27628.1"/>
    <property type="molecule type" value="Genomic_DNA"/>
</dbReference>
<dbReference type="Proteomes" id="UP000271098">
    <property type="component" value="Unassembled WGS sequence"/>
</dbReference>
<dbReference type="WBParaSite" id="GPUH_0001633101-mRNA-1">
    <property type="protein sequence ID" value="GPUH_0001633101-mRNA-1"/>
    <property type="gene ID" value="GPUH_0001633101"/>
</dbReference>
<sequence length="70" mass="8104">MDENTVPPICEMDEELVEQEDVVRYCPFSAQPVFDFPDLICTCEWLSYPCTVHLINLLVSFPESHLLDRA</sequence>
<protein>
    <submittedName>
        <fullName evidence="3">SWIM-type domain-containing protein</fullName>
    </submittedName>
</protein>
<reference evidence="3" key="1">
    <citation type="submission" date="2016-06" db="UniProtKB">
        <authorList>
            <consortium name="WormBaseParasite"/>
        </authorList>
    </citation>
    <scope>IDENTIFICATION</scope>
</reference>
<evidence type="ECO:0000313" key="3">
    <source>
        <dbReference type="WBParaSite" id="GPUH_0001633101-mRNA-1"/>
    </source>
</evidence>
<keyword evidence="2" id="KW-1185">Reference proteome</keyword>
<accession>A0A183E5R8</accession>
<reference evidence="1 2" key="2">
    <citation type="submission" date="2018-11" db="EMBL/GenBank/DDBJ databases">
        <authorList>
            <consortium name="Pathogen Informatics"/>
        </authorList>
    </citation>
    <scope>NUCLEOTIDE SEQUENCE [LARGE SCALE GENOMIC DNA]</scope>
</reference>
<dbReference type="AlphaFoldDB" id="A0A183E5R8"/>
<proteinExistence type="predicted"/>